<feature type="compositionally biased region" description="Polar residues" evidence="5">
    <location>
        <begin position="293"/>
        <end position="311"/>
    </location>
</feature>
<keyword evidence="8" id="KW-1185">Reference proteome</keyword>
<dbReference type="InterPro" id="IPR036638">
    <property type="entry name" value="HLH_DNA-bd_sf"/>
</dbReference>
<dbReference type="GO" id="GO:0003677">
    <property type="term" value="F:DNA binding"/>
    <property type="evidence" value="ECO:0007669"/>
    <property type="project" value="UniProtKB-KW"/>
</dbReference>
<comment type="caution">
    <text evidence="7">The sequence shown here is derived from an EMBL/GenBank/DDBJ whole genome shotgun (WGS) entry which is preliminary data.</text>
</comment>
<dbReference type="PANTHER" id="PTHR13864">
    <property type="entry name" value="T-CELL ACUTE LYMPHOCYTIC LEUKEMIA/STEM CELL LEUKEMIA-RELATED"/>
    <property type="match status" value="1"/>
</dbReference>
<dbReference type="Pfam" id="PF00010">
    <property type="entry name" value="HLH"/>
    <property type="match status" value="1"/>
</dbReference>
<dbReference type="Proteomes" id="UP001557470">
    <property type="component" value="Unassembled WGS sequence"/>
</dbReference>
<feature type="region of interest" description="Disordered" evidence="5">
    <location>
        <begin position="1"/>
        <end position="125"/>
    </location>
</feature>
<dbReference type="InterPro" id="IPR011598">
    <property type="entry name" value="bHLH_dom"/>
</dbReference>
<evidence type="ECO:0000313" key="7">
    <source>
        <dbReference type="EMBL" id="KAL1005784.1"/>
    </source>
</evidence>
<evidence type="ECO:0000259" key="6">
    <source>
        <dbReference type="PROSITE" id="PS50888"/>
    </source>
</evidence>
<evidence type="ECO:0000256" key="4">
    <source>
        <dbReference type="ARBA" id="ARBA00075195"/>
    </source>
</evidence>
<keyword evidence="2" id="KW-0238">DNA-binding</keyword>
<feature type="region of interest" description="Disordered" evidence="5">
    <location>
        <begin position="286"/>
        <end position="322"/>
    </location>
</feature>
<feature type="compositionally biased region" description="Pro residues" evidence="5">
    <location>
        <begin position="45"/>
        <end position="74"/>
    </location>
</feature>
<evidence type="ECO:0000256" key="2">
    <source>
        <dbReference type="ARBA" id="ARBA00023125"/>
    </source>
</evidence>
<dbReference type="Gene3D" id="4.10.280.10">
    <property type="entry name" value="Helix-loop-helix DNA-binding domain"/>
    <property type="match status" value="1"/>
</dbReference>
<evidence type="ECO:0000256" key="5">
    <source>
        <dbReference type="SAM" id="MobiDB-lite"/>
    </source>
</evidence>
<evidence type="ECO:0000256" key="3">
    <source>
        <dbReference type="ARBA" id="ARBA00023163"/>
    </source>
</evidence>
<proteinExistence type="predicted"/>
<feature type="domain" description="BHLH" evidence="6">
    <location>
        <begin position="186"/>
        <end position="238"/>
    </location>
</feature>
<dbReference type="PANTHER" id="PTHR13864:SF25">
    <property type="entry name" value="PROTEIN LYL-1-LIKE ISOFORM X1-RELATED"/>
    <property type="match status" value="1"/>
</dbReference>
<dbReference type="PROSITE" id="PS50888">
    <property type="entry name" value="BHLH"/>
    <property type="match status" value="1"/>
</dbReference>
<dbReference type="EMBL" id="JAGEUA010000002">
    <property type="protein sequence ID" value="KAL1005784.1"/>
    <property type="molecule type" value="Genomic_DNA"/>
</dbReference>
<dbReference type="InterPro" id="IPR040238">
    <property type="entry name" value="TAL-like"/>
</dbReference>
<dbReference type="AlphaFoldDB" id="A0ABD0XA60"/>
<dbReference type="FunFam" id="4.10.280.10:FF:000015">
    <property type="entry name" value="T-cell acute lymphocytic leukemia 1"/>
    <property type="match status" value="1"/>
</dbReference>
<name>A0ABD0XA60_UMBPY</name>
<keyword evidence="1" id="KW-0805">Transcription regulation</keyword>
<keyword evidence="3" id="KW-0804">Transcription</keyword>
<gene>
    <name evidence="7" type="ORF">UPYG_G00063970</name>
</gene>
<sequence length="350" mass="37704">MMEQLKPPSDRPSPEQAVLPDAGSPMSANKQASPGDTAALVSRPRPLPHSPQTQPPSTPPTNPSATAPPAPEPPVALETDNVKGGVLTSSSPPPPLTSPASPASPQTSTTASRHPPHPAHLPLGACADHPQGALLPHHYLPPHPFFNSAYIGPSTFGIFASTSIKRRSSLQYELELNDAGPPQKLARRVFTNSRERWRQQNVNGAFSDLRKLIPTHPPDKKLSKNEILRLAMKYIDFLVTLLNDQAQDEAVGSPEERSQDERAETVLNSRELRPLFQEDTTLTLAQRERGDSNDSTVAQANSPTSSCYSNTDSEESLGGGAMKSMVVPRGIMGRVKSQIRTVVTAASNQR</sequence>
<protein>
    <recommendedName>
        <fullName evidence="4">Stem cell protein</fullName>
    </recommendedName>
</protein>
<organism evidence="7 8">
    <name type="scientific">Umbra pygmaea</name>
    <name type="common">Eastern mudminnow</name>
    <dbReference type="NCBI Taxonomy" id="75934"/>
    <lineage>
        <taxon>Eukaryota</taxon>
        <taxon>Metazoa</taxon>
        <taxon>Chordata</taxon>
        <taxon>Craniata</taxon>
        <taxon>Vertebrata</taxon>
        <taxon>Euteleostomi</taxon>
        <taxon>Actinopterygii</taxon>
        <taxon>Neopterygii</taxon>
        <taxon>Teleostei</taxon>
        <taxon>Protacanthopterygii</taxon>
        <taxon>Esociformes</taxon>
        <taxon>Umbridae</taxon>
        <taxon>Umbra</taxon>
    </lineage>
</organism>
<dbReference type="CDD" id="cd19705">
    <property type="entry name" value="bHLH_TS_LYL1"/>
    <property type="match status" value="1"/>
</dbReference>
<evidence type="ECO:0000256" key="1">
    <source>
        <dbReference type="ARBA" id="ARBA00023015"/>
    </source>
</evidence>
<dbReference type="SUPFAM" id="SSF47459">
    <property type="entry name" value="HLH, helix-loop-helix DNA-binding domain"/>
    <property type="match status" value="1"/>
</dbReference>
<feature type="compositionally biased region" description="Low complexity" evidence="5">
    <location>
        <begin position="98"/>
        <end position="112"/>
    </location>
</feature>
<accession>A0ABD0XA60</accession>
<reference evidence="7 8" key="1">
    <citation type="submission" date="2024-06" db="EMBL/GenBank/DDBJ databases">
        <authorList>
            <person name="Pan Q."/>
            <person name="Wen M."/>
            <person name="Jouanno E."/>
            <person name="Zahm M."/>
            <person name="Klopp C."/>
            <person name="Cabau C."/>
            <person name="Louis A."/>
            <person name="Berthelot C."/>
            <person name="Parey E."/>
            <person name="Roest Crollius H."/>
            <person name="Montfort J."/>
            <person name="Robinson-Rechavi M."/>
            <person name="Bouchez O."/>
            <person name="Lampietro C."/>
            <person name="Lopez Roques C."/>
            <person name="Donnadieu C."/>
            <person name="Postlethwait J."/>
            <person name="Bobe J."/>
            <person name="Verreycken H."/>
            <person name="Guiguen Y."/>
        </authorList>
    </citation>
    <scope>NUCLEOTIDE SEQUENCE [LARGE SCALE GENOMIC DNA]</scope>
    <source>
        <strain evidence="7">Up_M1</strain>
        <tissue evidence="7">Testis</tissue>
    </source>
</reference>
<dbReference type="SMART" id="SM00353">
    <property type="entry name" value="HLH"/>
    <property type="match status" value="1"/>
</dbReference>
<evidence type="ECO:0000313" key="8">
    <source>
        <dbReference type="Proteomes" id="UP001557470"/>
    </source>
</evidence>